<protein>
    <recommendedName>
        <fullName evidence="3">Reverse transcriptase domain-containing protein</fullName>
    </recommendedName>
</protein>
<gene>
    <name evidence="1" type="ORF">CTI12_AA171050</name>
</gene>
<dbReference type="OrthoDB" id="1936608at2759"/>
<sequence>MTSGTLSGIKMARSCPLISHIFFADDPLFFLKASHGECRALVNILNSYCQASGQTVNFEKSSAFFLPNTPSSLRNDICSTLQVHQMDSNAKYLGLPSIFGQQKTELFGFLLDKVLQKLQGWKQKVLSQAVAAKLFCELNYKATSSSMWGLNTIPSVSDSLAPSSSAIFNRLSVTPNHHDGHHSTVTGHGNW</sequence>
<comment type="caution">
    <text evidence="1">The sequence shown here is derived from an EMBL/GenBank/DDBJ whole genome shotgun (WGS) entry which is preliminary data.</text>
</comment>
<organism evidence="1 2">
    <name type="scientific">Artemisia annua</name>
    <name type="common">Sweet wormwood</name>
    <dbReference type="NCBI Taxonomy" id="35608"/>
    <lineage>
        <taxon>Eukaryota</taxon>
        <taxon>Viridiplantae</taxon>
        <taxon>Streptophyta</taxon>
        <taxon>Embryophyta</taxon>
        <taxon>Tracheophyta</taxon>
        <taxon>Spermatophyta</taxon>
        <taxon>Magnoliopsida</taxon>
        <taxon>eudicotyledons</taxon>
        <taxon>Gunneridae</taxon>
        <taxon>Pentapetalae</taxon>
        <taxon>asterids</taxon>
        <taxon>campanulids</taxon>
        <taxon>Asterales</taxon>
        <taxon>Asteraceae</taxon>
        <taxon>Asteroideae</taxon>
        <taxon>Anthemideae</taxon>
        <taxon>Artemisiinae</taxon>
        <taxon>Artemisia</taxon>
    </lineage>
</organism>
<dbReference type="EMBL" id="PKPP01001390">
    <property type="protein sequence ID" value="PWA83111.1"/>
    <property type="molecule type" value="Genomic_DNA"/>
</dbReference>
<dbReference type="AlphaFoldDB" id="A0A2U1PBI0"/>
<dbReference type="PANTHER" id="PTHR33116:SF86">
    <property type="entry name" value="REVERSE TRANSCRIPTASE DOMAIN-CONTAINING PROTEIN"/>
    <property type="match status" value="1"/>
</dbReference>
<keyword evidence="2" id="KW-1185">Reference proteome</keyword>
<proteinExistence type="predicted"/>
<evidence type="ECO:0008006" key="3">
    <source>
        <dbReference type="Google" id="ProtNLM"/>
    </source>
</evidence>
<evidence type="ECO:0000313" key="1">
    <source>
        <dbReference type="EMBL" id="PWA83111.1"/>
    </source>
</evidence>
<accession>A0A2U1PBI0</accession>
<reference evidence="1 2" key="1">
    <citation type="journal article" date="2018" name="Mol. Plant">
        <title>The genome of Artemisia annua provides insight into the evolution of Asteraceae family and artemisinin biosynthesis.</title>
        <authorList>
            <person name="Shen Q."/>
            <person name="Zhang L."/>
            <person name="Liao Z."/>
            <person name="Wang S."/>
            <person name="Yan T."/>
            <person name="Shi P."/>
            <person name="Liu M."/>
            <person name="Fu X."/>
            <person name="Pan Q."/>
            <person name="Wang Y."/>
            <person name="Lv Z."/>
            <person name="Lu X."/>
            <person name="Zhang F."/>
            <person name="Jiang W."/>
            <person name="Ma Y."/>
            <person name="Chen M."/>
            <person name="Hao X."/>
            <person name="Li L."/>
            <person name="Tang Y."/>
            <person name="Lv G."/>
            <person name="Zhou Y."/>
            <person name="Sun X."/>
            <person name="Brodelius P.E."/>
            <person name="Rose J.K.C."/>
            <person name="Tang K."/>
        </authorList>
    </citation>
    <scope>NUCLEOTIDE SEQUENCE [LARGE SCALE GENOMIC DNA]</scope>
    <source>
        <strain evidence="2">cv. Huhao1</strain>
        <tissue evidence="1">Leaf</tissue>
    </source>
</reference>
<dbReference type="PANTHER" id="PTHR33116">
    <property type="entry name" value="REVERSE TRANSCRIPTASE ZINC-BINDING DOMAIN-CONTAINING PROTEIN-RELATED-RELATED"/>
    <property type="match status" value="1"/>
</dbReference>
<dbReference type="STRING" id="35608.A0A2U1PBI0"/>
<dbReference type="Proteomes" id="UP000245207">
    <property type="component" value="Unassembled WGS sequence"/>
</dbReference>
<name>A0A2U1PBI0_ARTAN</name>
<evidence type="ECO:0000313" key="2">
    <source>
        <dbReference type="Proteomes" id="UP000245207"/>
    </source>
</evidence>